<accession>A0ABQ3CRB0</accession>
<keyword evidence="1" id="KW-1133">Transmembrane helix</keyword>
<evidence type="ECO:0000256" key="1">
    <source>
        <dbReference type="SAM" id="Phobius"/>
    </source>
</evidence>
<feature type="transmembrane region" description="Helical" evidence="1">
    <location>
        <begin position="37"/>
        <end position="55"/>
    </location>
</feature>
<dbReference type="NCBIfam" id="NF038216">
    <property type="entry name" value="ABZJ_00895_fam"/>
    <property type="match status" value="1"/>
</dbReference>
<sequence>MTSFDIKPLIKRFAIAYVLASVGVALVVYLLEKIFGVSGGSGAGMISVMVAAMDMGQTFYKQNNRIPEKSESWRMARWAMIVVFAFTLLVLLFVFITSPQFFATMGIPGLLVILLFVLLISFLATRFFIGFGAKNLAKVEARKNNA</sequence>
<feature type="transmembrane region" description="Helical" evidence="1">
    <location>
        <begin position="102"/>
        <end position="129"/>
    </location>
</feature>
<dbReference type="EMBL" id="BMZF01000001">
    <property type="protein sequence ID" value="GHA40478.1"/>
    <property type="molecule type" value="Genomic_DNA"/>
</dbReference>
<evidence type="ECO:0000313" key="2">
    <source>
        <dbReference type="EMBL" id="GHA40478.1"/>
    </source>
</evidence>
<dbReference type="RefSeq" id="WP_189638601.1">
    <property type="nucleotide sequence ID" value="NZ_BMZF01000001.1"/>
</dbReference>
<dbReference type="InterPro" id="IPR047730">
    <property type="entry name" value="ABZJ_00895-like"/>
</dbReference>
<name>A0ABQ3CRB0_9RHOB</name>
<proteinExistence type="predicted"/>
<feature type="transmembrane region" description="Helical" evidence="1">
    <location>
        <begin position="12"/>
        <end position="31"/>
    </location>
</feature>
<keyword evidence="1" id="KW-0812">Transmembrane</keyword>
<feature type="transmembrane region" description="Helical" evidence="1">
    <location>
        <begin position="76"/>
        <end position="96"/>
    </location>
</feature>
<evidence type="ECO:0000313" key="3">
    <source>
        <dbReference type="Proteomes" id="UP000634455"/>
    </source>
</evidence>
<reference evidence="3" key="1">
    <citation type="journal article" date="2019" name="Int. J. Syst. Evol. Microbiol.">
        <title>The Global Catalogue of Microorganisms (GCM) 10K type strain sequencing project: providing services to taxonomists for standard genome sequencing and annotation.</title>
        <authorList>
            <consortium name="The Broad Institute Genomics Platform"/>
            <consortium name="The Broad Institute Genome Sequencing Center for Infectious Disease"/>
            <person name="Wu L."/>
            <person name="Ma J."/>
        </authorList>
    </citation>
    <scope>NUCLEOTIDE SEQUENCE [LARGE SCALE GENOMIC DNA]</scope>
    <source>
        <strain evidence="3">KCTC 32465</strain>
    </source>
</reference>
<gene>
    <name evidence="2" type="ORF">GCM10008927_00800</name>
</gene>
<organism evidence="2 3">
    <name type="scientific">Paramylibacter ulvae</name>
    <dbReference type="NCBI Taxonomy" id="1651968"/>
    <lineage>
        <taxon>Bacteria</taxon>
        <taxon>Pseudomonadati</taxon>
        <taxon>Pseudomonadota</taxon>
        <taxon>Alphaproteobacteria</taxon>
        <taxon>Rhodobacterales</taxon>
        <taxon>Paracoccaceae</taxon>
        <taxon>Paramylibacter</taxon>
    </lineage>
</organism>
<protein>
    <submittedName>
        <fullName evidence="2">Uncharacterized protein</fullName>
    </submittedName>
</protein>
<keyword evidence="1" id="KW-0472">Membrane</keyword>
<dbReference type="Proteomes" id="UP000634455">
    <property type="component" value="Unassembled WGS sequence"/>
</dbReference>
<comment type="caution">
    <text evidence="2">The sequence shown here is derived from an EMBL/GenBank/DDBJ whole genome shotgun (WGS) entry which is preliminary data.</text>
</comment>
<keyword evidence="3" id="KW-1185">Reference proteome</keyword>